<dbReference type="Pfam" id="PF04655">
    <property type="entry name" value="APH_6_hur"/>
    <property type="match status" value="1"/>
</dbReference>
<reference evidence="1" key="1">
    <citation type="submission" date="2020-06" db="EMBL/GenBank/DDBJ databases">
        <title>Stable isotope informed genome-resolved metagenomics uncovers potential trophic interactions in rhizosphere soil.</title>
        <authorList>
            <person name="Starr E.P."/>
            <person name="Shi S."/>
            <person name="Blazewicz S.J."/>
            <person name="Koch B.J."/>
            <person name="Probst A.J."/>
            <person name="Hungate B.A."/>
            <person name="Pett-Ridge J."/>
            <person name="Firestone M.K."/>
            <person name="Banfield J.F."/>
        </authorList>
    </citation>
    <scope>NUCLEOTIDE SEQUENCE</scope>
    <source>
        <strain evidence="1">YM_69_17</strain>
    </source>
</reference>
<dbReference type="GO" id="GO:0016773">
    <property type="term" value="F:phosphotransferase activity, alcohol group as acceptor"/>
    <property type="evidence" value="ECO:0007669"/>
    <property type="project" value="InterPro"/>
</dbReference>
<proteinExistence type="predicted"/>
<dbReference type="SUPFAM" id="SSF56112">
    <property type="entry name" value="Protein kinase-like (PK-like)"/>
    <property type="match status" value="1"/>
</dbReference>
<gene>
    <name evidence="1" type="ORF">JF625_20570</name>
</gene>
<sequence length="288" mass="30858">MTPQTEDPGMFEEDLARWDLVPDGAPIVTHGSRLLAVRAGDLPAMIKQPVNEDEKLGCLLMQHWTGEGAAMVLAQHGDTLLLERATGPASLVAMSRQGQDDEACRILCEAASRLHAPRGRPLPDGLLPLERWFAPLTEGGDRYGGVVAQAAAIARDLLAERRDIVTLHGDLHHDNVLDFGPRGWLAIDPRHLVGDRGYDFGSIFTNPDMGFSGAPALAEPDLAVATQPGRLARRTVVVAEAAGMDRGRLLRWVLASSSLSAVWSLDDGDHPAIDLAVAEAALAELGEN</sequence>
<evidence type="ECO:0000313" key="2">
    <source>
        <dbReference type="Proteomes" id="UP000700706"/>
    </source>
</evidence>
<name>A0A952FMU1_9PROT</name>
<comment type="caution">
    <text evidence="1">The sequence shown here is derived from an EMBL/GenBank/DDBJ whole genome shotgun (WGS) entry which is preliminary data.</text>
</comment>
<organism evidence="1 2">
    <name type="scientific">Inquilinus limosus</name>
    <dbReference type="NCBI Taxonomy" id="171674"/>
    <lineage>
        <taxon>Bacteria</taxon>
        <taxon>Pseudomonadati</taxon>
        <taxon>Pseudomonadota</taxon>
        <taxon>Alphaproteobacteria</taxon>
        <taxon>Rhodospirillales</taxon>
        <taxon>Rhodospirillaceae</taxon>
        <taxon>Inquilinus</taxon>
    </lineage>
</organism>
<dbReference type="AlphaFoldDB" id="A0A952FMU1"/>
<dbReference type="Proteomes" id="UP000700706">
    <property type="component" value="Unassembled WGS sequence"/>
</dbReference>
<accession>A0A952FMU1</accession>
<protein>
    <submittedName>
        <fullName evidence="1">APH(6) family putative aminoglycoside O-phosphotransferase</fullName>
    </submittedName>
</protein>
<dbReference type="InterPro" id="IPR011009">
    <property type="entry name" value="Kinase-like_dom_sf"/>
</dbReference>
<evidence type="ECO:0000313" key="1">
    <source>
        <dbReference type="EMBL" id="MBW8727532.1"/>
    </source>
</evidence>
<dbReference type="EMBL" id="JAEKLZ010000283">
    <property type="protein sequence ID" value="MBW8727532.1"/>
    <property type="molecule type" value="Genomic_DNA"/>
</dbReference>
<dbReference type="InterPro" id="IPR006748">
    <property type="entry name" value="NH2Glyco/OHUrea_AB-resist_kin"/>
</dbReference>
<dbReference type="GO" id="GO:0019748">
    <property type="term" value="P:secondary metabolic process"/>
    <property type="evidence" value="ECO:0007669"/>
    <property type="project" value="InterPro"/>
</dbReference>